<accession>A0A9N9FM51</accession>
<reference evidence="2" key="1">
    <citation type="submission" date="2021-06" db="EMBL/GenBank/DDBJ databases">
        <authorList>
            <person name="Kallberg Y."/>
            <person name="Tangrot J."/>
            <person name="Rosling A."/>
        </authorList>
    </citation>
    <scope>NUCLEOTIDE SEQUENCE</scope>
    <source>
        <strain evidence="2">IN212</strain>
    </source>
</reference>
<gene>
    <name evidence="2" type="ORF">RFULGI_LOCUS4293</name>
</gene>
<dbReference type="AlphaFoldDB" id="A0A9N9FM51"/>
<comment type="caution">
    <text evidence="2">The sequence shown here is derived from an EMBL/GenBank/DDBJ whole genome shotgun (WGS) entry which is preliminary data.</text>
</comment>
<evidence type="ECO:0000313" key="3">
    <source>
        <dbReference type="Proteomes" id="UP000789396"/>
    </source>
</evidence>
<feature type="region of interest" description="Disordered" evidence="1">
    <location>
        <begin position="61"/>
        <end position="88"/>
    </location>
</feature>
<proteinExistence type="predicted"/>
<feature type="compositionally biased region" description="Acidic residues" evidence="1">
    <location>
        <begin position="61"/>
        <end position="78"/>
    </location>
</feature>
<evidence type="ECO:0000256" key="1">
    <source>
        <dbReference type="SAM" id="MobiDB-lite"/>
    </source>
</evidence>
<dbReference type="Proteomes" id="UP000789396">
    <property type="component" value="Unassembled WGS sequence"/>
</dbReference>
<feature type="non-terminal residue" evidence="2">
    <location>
        <position position="101"/>
    </location>
</feature>
<protein>
    <submittedName>
        <fullName evidence="2">9909_t:CDS:1</fullName>
    </submittedName>
</protein>
<sequence>DTLYNAVLTYPDFRDNKLKLKTALTKAFYKNITFTNLNIKHNQPLKIASLALKVKVIGIEEEEESNELSSESTEDAEDENNHNEYCEHYESKERDYVNVWN</sequence>
<organism evidence="2 3">
    <name type="scientific">Racocetra fulgida</name>
    <dbReference type="NCBI Taxonomy" id="60492"/>
    <lineage>
        <taxon>Eukaryota</taxon>
        <taxon>Fungi</taxon>
        <taxon>Fungi incertae sedis</taxon>
        <taxon>Mucoromycota</taxon>
        <taxon>Glomeromycotina</taxon>
        <taxon>Glomeromycetes</taxon>
        <taxon>Diversisporales</taxon>
        <taxon>Gigasporaceae</taxon>
        <taxon>Racocetra</taxon>
    </lineage>
</organism>
<feature type="compositionally biased region" description="Basic and acidic residues" evidence="1">
    <location>
        <begin position="79"/>
        <end position="88"/>
    </location>
</feature>
<name>A0A9N9FM51_9GLOM</name>
<dbReference type="EMBL" id="CAJVPZ010004208">
    <property type="protein sequence ID" value="CAG8542701.1"/>
    <property type="molecule type" value="Genomic_DNA"/>
</dbReference>
<evidence type="ECO:0000313" key="2">
    <source>
        <dbReference type="EMBL" id="CAG8542701.1"/>
    </source>
</evidence>
<keyword evidence="3" id="KW-1185">Reference proteome</keyword>